<keyword evidence="2" id="KW-1133">Transmembrane helix</keyword>
<evidence type="ECO:0000256" key="1">
    <source>
        <dbReference type="SAM" id="MobiDB-lite"/>
    </source>
</evidence>
<organism evidence="3 4">
    <name type="scientific">Catenuloplanes nepalensis</name>
    <dbReference type="NCBI Taxonomy" id="587533"/>
    <lineage>
        <taxon>Bacteria</taxon>
        <taxon>Bacillati</taxon>
        <taxon>Actinomycetota</taxon>
        <taxon>Actinomycetes</taxon>
        <taxon>Micromonosporales</taxon>
        <taxon>Micromonosporaceae</taxon>
        <taxon>Catenuloplanes</taxon>
    </lineage>
</organism>
<dbReference type="Proteomes" id="UP001240984">
    <property type="component" value="Unassembled WGS sequence"/>
</dbReference>
<keyword evidence="2" id="KW-0472">Membrane</keyword>
<feature type="region of interest" description="Disordered" evidence="1">
    <location>
        <begin position="1"/>
        <end position="21"/>
    </location>
</feature>
<accession>A0ABT9MUP1</accession>
<proteinExistence type="predicted"/>
<dbReference type="RefSeq" id="WP_306830770.1">
    <property type="nucleotide sequence ID" value="NZ_JAUSRA010000001.1"/>
</dbReference>
<evidence type="ECO:0000313" key="3">
    <source>
        <dbReference type="EMBL" id="MDP9795172.1"/>
    </source>
</evidence>
<dbReference type="EMBL" id="JAUSRA010000001">
    <property type="protein sequence ID" value="MDP9795172.1"/>
    <property type="molecule type" value="Genomic_DNA"/>
</dbReference>
<name>A0ABT9MUP1_9ACTN</name>
<evidence type="ECO:0000313" key="4">
    <source>
        <dbReference type="Proteomes" id="UP001240984"/>
    </source>
</evidence>
<reference evidence="3 4" key="1">
    <citation type="submission" date="2023-07" db="EMBL/GenBank/DDBJ databases">
        <title>Sequencing the genomes of 1000 actinobacteria strains.</title>
        <authorList>
            <person name="Klenk H.-P."/>
        </authorList>
    </citation>
    <scope>NUCLEOTIDE SEQUENCE [LARGE SCALE GENOMIC DNA]</scope>
    <source>
        <strain evidence="3 4">DSM 44710</strain>
    </source>
</reference>
<keyword evidence="4" id="KW-1185">Reference proteome</keyword>
<protein>
    <submittedName>
        <fullName evidence="3">Uncharacterized protein</fullName>
    </submittedName>
</protein>
<comment type="caution">
    <text evidence="3">The sequence shown here is derived from an EMBL/GenBank/DDBJ whole genome shotgun (WGS) entry which is preliminary data.</text>
</comment>
<keyword evidence="2" id="KW-0812">Transmembrane</keyword>
<feature type="transmembrane region" description="Helical" evidence="2">
    <location>
        <begin position="39"/>
        <end position="56"/>
    </location>
</feature>
<evidence type="ECO:0000256" key="2">
    <source>
        <dbReference type="SAM" id="Phobius"/>
    </source>
</evidence>
<sequence>MSDPLRESIGTLRGTAPPRPFAGAAEVRRRGVRRGRRQALTAALVLLLAVAGVQLVRPQAPLFLVIGAQSIHGGMFLSAAELGHGLAPASGISPAVTWLWARPCRFFDPDDYPSLEAVTERDFRVHSADGGVLVFQAVMRFSSADEAARNLRDVRTLAVSCGANSREFSHNTTGYPYVMSRFGEPSAGVLVSVQRADLVWTMETPPTWTDAELHAARDSAHERIR</sequence>
<gene>
    <name evidence="3" type="ORF">J2S43_003684</name>
</gene>